<reference evidence="2" key="1">
    <citation type="submission" date="2018-08" db="EMBL/GenBank/DDBJ databases">
        <authorList>
            <person name="Rossello M."/>
        </authorList>
    </citation>
    <scope>NUCLEOTIDE SEQUENCE [LARGE SCALE GENOMIC DNA]</scope>
    <source>
        <strain evidence="2">cv. Chinese Spring</strain>
    </source>
</reference>
<dbReference type="Gramene" id="TraesCAD_scaffold_023487_01G000100.1">
    <property type="protein sequence ID" value="TraesCAD_scaffold_023487_01G000100.1"/>
    <property type="gene ID" value="TraesCAD_scaffold_023487_01G000100"/>
</dbReference>
<evidence type="ECO:0000313" key="2">
    <source>
        <dbReference type="EnsemblPlants" id="TraesCS7D02G246400.1"/>
    </source>
</evidence>
<keyword evidence="3" id="KW-1185">Reference proteome</keyword>
<dbReference type="Gramene" id="TraesROB_scaffold_074127_01G000100.1">
    <property type="protein sequence ID" value="TraesROB_scaffold_074127_01G000100.1"/>
    <property type="gene ID" value="TraesROB_scaffold_074127_01G000100"/>
</dbReference>
<dbReference type="Gramene" id="TraesCS7D02G246400.1">
    <property type="protein sequence ID" value="TraesCS7D02G246400.1"/>
    <property type="gene ID" value="TraesCS7D02G246400"/>
</dbReference>
<accession>A0A3B6TI93</accession>
<protein>
    <submittedName>
        <fullName evidence="2">Uncharacterized protein</fullName>
    </submittedName>
</protein>
<dbReference type="AlphaFoldDB" id="A0A3B6TI93"/>
<organism evidence="2">
    <name type="scientific">Triticum aestivum</name>
    <name type="common">Wheat</name>
    <dbReference type="NCBI Taxonomy" id="4565"/>
    <lineage>
        <taxon>Eukaryota</taxon>
        <taxon>Viridiplantae</taxon>
        <taxon>Streptophyta</taxon>
        <taxon>Embryophyta</taxon>
        <taxon>Tracheophyta</taxon>
        <taxon>Spermatophyta</taxon>
        <taxon>Magnoliopsida</taxon>
        <taxon>Liliopsida</taxon>
        <taxon>Poales</taxon>
        <taxon>Poaceae</taxon>
        <taxon>BOP clade</taxon>
        <taxon>Pooideae</taxon>
        <taxon>Triticodae</taxon>
        <taxon>Triticeae</taxon>
        <taxon>Triticinae</taxon>
        <taxon>Triticum</taxon>
    </lineage>
</organism>
<evidence type="ECO:0000313" key="3">
    <source>
        <dbReference type="Proteomes" id="UP000019116"/>
    </source>
</evidence>
<dbReference type="Proteomes" id="UP000019116">
    <property type="component" value="Chromosome 7D"/>
</dbReference>
<dbReference type="EnsemblPlants" id="TraesCS7D02G246400.1">
    <property type="protein sequence ID" value="TraesCS7D02G246400.1"/>
    <property type="gene ID" value="TraesCS7D02G246400"/>
</dbReference>
<dbReference type="Gramene" id="TraesCS7D03G0551200.3">
    <property type="protein sequence ID" value="TraesCS7D03G0551200.3.CDS"/>
    <property type="gene ID" value="TraesCS7D03G0551200"/>
</dbReference>
<evidence type="ECO:0000256" key="1">
    <source>
        <dbReference type="SAM" id="MobiDB-lite"/>
    </source>
</evidence>
<name>A0A3B6TI93_WHEAT</name>
<dbReference type="Gramene" id="TraesWEE_scaffold_075479_01G000200.1">
    <property type="protein sequence ID" value="TraesWEE_scaffold_075479_01G000200.1"/>
    <property type="gene ID" value="TraesWEE_scaffold_075479_01G000200"/>
</dbReference>
<dbReference type="Gramene" id="TraesRN7D0100569300.3">
    <property type="protein sequence ID" value="TraesRN7D0100569300.3"/>
    <property type="gene ID" value="TraesRN7D0100569300"/>
</dbReference>
<reference evidence="2" key="2">
    <citation type="submission" date="2018-10" db="UniProtKB">
        <authorList>
            <consortium name="EnsemblPlants"/>
        </authorList>
    </citation>
    <scope>IDENTIFICATION</scope>
</reference>
<proteinExistence type="predicted"/>
<feature type="compositionally biased region" description="Basic and acidic residues" evidence="1">
    <location>
        <begin position="1"/>
        <end position="16"/>
    </location>
</feature>
<dbReference type="Gramene" id="TraesCLE_scaffold_019692_01G000100.1">
    <property type="protein sequence ID" value="TraesCLE_scaffold_019692_01G000100.1"/>
    <property type="gene ID" value="TraesCLE_scaffold_019692_01G000100"/>
</dbReference>
<feature type="region of interest" description="Disordered" evidence="1">
    <location>
        <begin position="1"/>
        <end position="23"/>
    </location>
</feature>
<sequence length="106" mass="11618">MEGLRDDESVSDDIRRERRRGSSHKILKFAGSAAASWQDGHKAVVASRRTKATDRISVKKHVQIAAASLASSTDQPLHLHPLRQAVSQSRGTRLEALMIIAHGVTK</sequence>